<proteinExistence type="predicted"/>
<dbReference type="STRING" id="634771.SAMN04488128_104278"/>
<dbReference type="PROSITE" id="PS51257">
    <property type="entry name" value="PROKAR_LIPOPROTEIN"/>
    <property type="match status" value="1"/>
</dbReference>
<accession>A0A1T4TAA3</accession>
<keyword evidence="2" id="KW-1185">Reference proteome</keyword>
<dbReference type="AlphaFoldDB" id="A0A1T4TAA3"/>
<evidence type="ECO:0000313" key="2">
    <source>
        <dbReference type="Proteomes" id="UP000190367"/>
    </source>
</evidence>
<organism evidence="1 2">
    <name type="scientific">Chitinophaga eiseniae</name>
    <dbReference type="NCBI Taxonomy" id="634771"/>
    <lineage>
        <taxon>Bacteria</taxon>
        <taxon>Pseudomonadati</taxon>
        <taxon>Bacteroidota</taxon>
        <taxon>Chitinophagia</taxon>
        <taxon>Chitinophagales</taxon>
        <taxon>Chitinophagaceae</taxon>
        <taxon>Chitinophaga</taxon>
    </lineage>
</organism>
<reference evidence="2" key="1">
    <citation type="submission" date="2017-02" db="EMBL/GenBank/DDBJ databases">
        <authorList>
            <person name="Varghese N."/>
            <person name="Submissions S."/>
        </authorList>
    </citation>
    <scope>NUCLEOTIDE SEQUENCE [LARGE SCALE GENOMIC DNA]</scope>
    <source>
        <strain evidence="2">DSM 22224</strain>
    </source>
</reference>
<evidence type="ECO:0000313" key="1">
    <source>
        <dbReference type="EMBL" id="SKA37404.1"/>
    </source>
</evidence>
<protein>
    <recommendedName>
        <fullName evidence="3">PKD domain-containing protein</fullName>
    </recommendedName>
</protein>
<dbReference type="RefSeq" id="WP_143313084.1">
    <property type="nucleotide sequence ID" value="NZ_FUWZ01000004.1"/>
</dbReference>
<sequence length="290" mass="31985">MYKLSYLKQAVLVLLPLITISTILSCKKKEYSLSPLPDKSAINMEVKQDLTVDPGGNTLYLINHTAEVIPVWDYGTGRSGRQTDTIHFAFKGDYVIRRSALTGGGIVQLDSIKVRVTADNLNYVNDPLWNALTGGVGQEKTWVLDMEATVFDGPLFFYGTDNGWGGDCMKTGGDCWSWAPKYADNTWLMPAGDYGTMTFSLKGGPFVKVVHQQVPARGTENGTFYLDINTKRLTMTDATPIHDMGRDACVAAWGNIRLLSLTEKSMQLGVLRTSCDGPALLVYNYVSKQQ</sequence>
<gene>
    <name evidence="1" type="ORF">SAMN04488128_104278</name>
</gene>
<evidence type="ECO:0008006" key="3">
    <source>
        <dbReference type="Google" id="ProtNLM"/>
    </source>
</evidence>
<dbReference type="OrthoDB" id="646668at2"/>
<dbReference type="EMBL" id="FUWZ01000004">
    <property type="protein sequence ID" value="SKA37404.1"/>
    <property type="molecule type" value="Genomic_DNA"/>
</dbReference>
<dbReference type="Proteomes" id="UP000190367">
    <property type="component" value="Unassembled WGS sequence"/>
</dbReference>
<name>A0A1T4TAA3_9BACT</name>